<name>A0ACB7J6G9_PLECO</name>
<accession>A0ACB7J6G9</accession>
<dbReference type="Proteomes" id="UP000824881">
    <property type="component" value="Unassembled WGS sequence"/>
</dbReference>
<proteinExistence type="predicted"/>
<organism evidence="1 2">
    <name type="scientific">Pleurotus cornucopiae</name>
    <name type="common">Cornucopia mushroom</name>
    <dbReference type="NCBI Taxonomy" id="5321"/>
    <lineage>
        <taxon>Eukaryota</taxon>
        <taxon>Fungi</taxon>
        <taxon>Dikarya</taxon>
        <taxon>Basidiomycota</taxon>
        <taxon>Agaricomycotina</taxon>
        <taxon>Agaricomycetes</taxon>
        <taxon>Agaricomycetidae</taxon>
        <taxon>Agaricales</taxon>
        <taxon>Pleurotineae</taxon>
        <taxon>Pleurotaceae</taxon>
        <taxon>Pleurotus</taxon>
    </lineage>
</organism>
<reference evidence="1 2" key="1">
    <citation type="journal article" date="2021" name="Appl. Environ. Microbiol.">
        <title>Genetic linkage and physical mapping for an oyster mushroom Pleurotus cornucopiae and QTL analysis for the trait cap color.</title>
        <authorList>
            <person name="Zhang Y."/>
            <person name="Gao W."/>
            <person name="Sonnenberg A."/>
            <person name="Chen Q."/>
            <person name="Zhang J."/>
            <person name="Huang C."/>
        </authorList>
    </citation>
    <scope>NUCLEOTIDE SEQUENCE [LARGE SCALE GENOMIC DNA]</scope>
    <source>
        <strain evidence="1">CCMSSC00406</strain>
    </source>
</reference>
<gene>
    <name evidence="1" type="ORF">CCMSSC00406_0009337</name>
</gene>
<sequence>MKIYLLTRDAKRLAAVLMPFARAIQCLESKETTAADVYLYWLAVVAQLKDLMSRQTSKLENSIIESIRKIVNHRFNQLINNARASNVYLVAFALDPEHRDAPIQSNPNPLAIPTITIHRSNNTPSVVERPRVLQKIGKSLALILKAEYENIYTATGGRTISDAKKLMEERNPHLAPYTPQEALRLLHGQFLKFSSKAVPFHRTRRSTESNLEYWRTFVASNDPDATIIAPLAVKLFAAVPISMVDERAMSVVTWLNGPKRRRQLVSTVSDHLIIRGFLRNESQRKERKPVTINWRDISKDIAGSSESQLPSTTSDEAGLLETHYNPLDGLAWLNNGLPSIRSDVLAEIRGNRFDLEDEFDVDKYLHVLADSVSQSETSAESSHVLQVMEKALDEEGLATDVVPDDDAWVRVWA</sequence>
<comment type="caution">
    <text evidence="1">The sequence shown here is derived from an EMBL/GenBank/DDBJ whole genome shotgun (WGS) entry which is preliminary data.</text>
</comment>
<keyword evidence="2" id="KW-1185">Reference proteome</keyword>
<evidence type="ECO:0000313" key="1">
    <source>
        <dbReference type="EMBL" id="KAG9225740.1"/>
    </source>
</evidence>
<dbReference type="EMBL" id="WQMT02000002">
    <property type="protein sequence ID" value="KAG9225740.1"/>
    <property type="molecule type" value="Genomic_DNA"/>
</dbReference>
<protein>
    <submittedName>
        <fullName evidence="1">Uncharacterized protein</fullName>
    </submittedName>
</protein>
<evidence type="ECO:0000313" key="2">
    <source>
        <dbReference type="Proteomes" id="UP000824881"/>
    </source>
</evidence>